<comment type="caution">
    <text evidence="3">The sequence shown here is derived from an EMBL/GenBank/DDBJ whole genome shotgun (WGS) entry which is preliminary data.</text>
</comment>
<evidence type="ECO:0000313" key="3">
    <source>
        <dbReference type="EMBL" id="KOR88777.1"/>
    </source>
</evidence>
<feature type="domain" description="Tail sheath protein C-terminal" evidence="2">
    <location>
        <begin position="233"/>
        <end position="357"/>
    </location>
</feature>
<sequence length="358" mass="39233">MAIGLPSIDIVFKKLAATLVQRSARGIVTLIVKDDTDTTYAVKEYKSQLQIEATKFTATSVLYIKDVFQGGAAKVIVVPVATSSVAVVGDAIERIGSRKYNWIGLADGANDEQLDLTAYVKEQEGAGKSIKAIVFNVTDPDCQHVVNFVNPSVTTTSGKVTGEKFVSRLLGLLAGLPLTRSSTYYSFADVISVEEPADVEAAVNAGKFVLFNDEEIVRVARGVNSLTTLSATVSEDFKKILIVETMDLIREDISGTFKTDYLGKFKNKYDYQVLLITAINSYFSALAGEDILDNTFENKAFVDVEAQRAAWVAIGKTEAEDWDEQTVKNNTFRSNVYLSGNIKITDAMEDFKFNVELQ</sequence>
<dbReference type="Gene3D" id="3.30.1370.220">
    <property type="match status" value="1"/>
</dbReference>
<keyword evidence="4" id="KW-1185">Reference proteome</keyword>
<comment type="similarity">
    <text evidence="1">Belongs to the myoviridae tail sheath protein family.</text>
</comment>
<accession>A0A0M1P2Z1</accession>
<gene>
    <name evidence="3" type="ORF">AM231_06120</name>
</gene>
<dbReference type="InterPro" id="IPR020287">
    <property type="entry name" value="Tail_sheath_C"/>
</dbReference>
<dbReference type="Gene3D" id="3.40.50.11790">
    <property type="match status" value="1"/>
</dbReference>
<evidence type="ECO:0000256" key="1">
    <source>
        <dbReference type="ARBA" id="ARBA00008005"/>
    </source>
</evidence>
<organism evidence="3 4">
    <name type="scientific">Paenibacillus solani</name>
    <dbReference type="NCBI Taxonomy" id="1705565"/>
    <lineage>
        <taxon>Bacteria</taxon>
        <taxon>Bacillati</taxon>
        <taxon>Bacillota</taxon>
        <taxon>Bacilli</taxon>
        <taxon>Bacillales</taxon>
        <taxon>Paenibacillaceae</taxon>
        <taxon>Paenibacillus</taxon>
    </lineage>
</organism>
<reference evidence="4" key="1">
    <citation type="submission" date="2015-08" db="EMBL/GenBank/DDBJ databases">
        <title>Genome sequencing project for genomic taxonomy and phylogenomics of Bacillus-like bacteria.</title>
        <authorList>
            <person name="Liu B."/>
            <person name="Wang J."/>
            <person name="Zhu Y."/>
            <person name="Liu G."/>
            <person name="Chen Q."/>
            <person name="Chen Z."/>
            <person name="Lan J."/>
            <person name="Che J."/>
            <person name="Ge C."/>
            <person name="Shi H."/>
            <person name="Pan Z."/>
            <person name="Liu X."/>
        </authorList>
    </citation>
    <scope>NUCLEOTIDE SEQUENCE [LARGE SCALE GENOMIC DNA]</scope>
    <source>
        <strain evidence="4">FJAT-22460</strain>
    </source>
</reference>
<dbReference type="PATRIC" id="fig|1705565.3.peg.3123"/>
<name>A0A0M1P2Z1_9BACL</name>
<dbReference type="AlphaFoldDB" id="A0A0M1P2Z1"/>
<dbReference type="EMBL" id="LIUT01000001">
    <property type="protein sequence ID" value="KOR88777.1"/>
    <property type="molecule type" value="Genomic_DNA"/>
</dbReference>
<protein>
    <recommendedName>
        <fullName evidence="2">Tail sheath protein C-terminal domain-containing protein</fullName>
    </recommendedName>
</protein>
<dbReference type="Pfam" id="PF17482">
    <property type="entry name" value="Phage_sheath_1C"/>
    <property type="match status" value="1"/>
</dbReference>
<dbReference type="OrthoDB" id="89060at2"/>
<proteinExistence type="inferred from homology"/>
<evidence type="ECO:0000313" key="4">
    <source>
        <dbReference type="Proteomes" id="UP000036932"/>
    </source>
</evidence>
<dbReference type="RefSeq" id="WP_054401694.1">
    <property type="nucleotide sequence ID" value="NZ_LIUT01000001.1"/>
</dbReference>
<evidence type="ECO:0000259" key="2">
    <source>
        <dbReference type="Pfam" id="PF17482"/>
    </source>
</evidence>
<dbReference type="Proteomes" id="UP000036932">
    <property type="component" value="Unassembled WGS sequence"/>
</dbReference>